<dbReference type="PANTHER" id="PTHR45712:SF1">
    <property type="entry name" value="NEPHROCAN"/>
    <property type="match status" value="1"/>
</dbReference>
<evidence type="ECO:0000256" key="3">
    <source>
        <dbReference type="SAM" id="Phobius"/>
    </source>
</evidence>
<protein>
    <submittedName>
        <fullName evidence="5">Protein transport protein Sec61 subunit beta</fullName>
    </submittedName>
</protein>
<dbReference type="OrthoDB" id="266138at2759"/>
<keyword evidence="1" id="KW-0433">Leucine-rich repeat</keyword>
<feature type="chain" id="PRO_5035764720" evidence="4">
    <location>
        <begin position="31"/>
        <end position="358"/>
    </location>
</feature>
<feature type="transmembrane region" description="Helical" evidence="3">
    <location>
        <begin position="282"/>
        <end position="302"/>
    </location>
</feature>
<keyword evidence="3" id="KW-1133">Transmembrane helix</keyword>
<comment type="caution">
    <text evidence="5">The sequence shown here is derived from an EMBL/GenBank/DDBJ whole genome shotgun (WGS) entry which is preliminary data.</text>
</comment>
<sequence>MLLGEMRRAALVSMCMAIIAMDGVVSWSEAATTCPTTAATVSNYVGSTAVAAAQIEYADCTTKVVRIITASDGTTQLDLSSKEIVYVKNIPSVLQLNLKSNNIALLENASIPSTVQMLDLSKNSFTSLQNFAFPRSLVKLTASNGKLASLHNFSFPDSVATLNLSINPIASIGGVVFPSSLNVLSITSTVKLVEFEVRQTDATLFANLQTFNVSMTTSLVCSDSKAMYRYVQDTLLCVLADDVFNTKYGVEGGSSASGSLGAAVATATPELQEASSPRRSSFLLFAAISLLLACVGLMSTLAPRTLYERYQKNKYVNLRKKQQQQQQQQHHHLPPILQPTILQMNELQRDPNITYWDL</sequence>
<evidence type="ECO:0000313" key="5">
    <source>
        <dbReference type="EMBL" id="KAG7379348.1"/>
    </source>
</evidence>
<feature type="signal peptide" evidence="4">
    <location>
        <begin position="1"/>
        <end position="30"/>
    </location>
</feature>
<keyword evidence="4" id="KW-0732">Signal</keyword>
<keyword evidence="3" id="KW-0472">Membrane</keyword>
<evidence type="ECO:0000313" key="6">
    <source>
        <dbReference type="Proteomes" id="UP000694044"/>
    </source>
</evidence>
<dbReference type="EMBL" id="JAGDFM010000354">
    <property type="protein sequence ID" value="KAG7379348.1"/>
    <property type="molecule type" value="Genomic_DNA"/>
</dbReference>
<gene>
    <name evidence="5" type="primary">SEC61B_1</name>
    <name evidence="5" type="ORF">PHYPSEUDO_008704</name>
</gene>
<proteinExistence type="predicted"/>
<organism evidence="5 6">
    <name type="scientific">Phytophthora pseudosyringae</name>
    <dbReference type="NCBI Taxonomy" id="221518"/>
    <lineage>
        <taxon>Eukaryota</taxon>
        <taxon>Sar</taxon>
        <taxon>Stramenopiles</taxon>
        <taxon>Oomycota</taxon>
        <taxon>Peronosporomycetes</taxon>
        <taxon>Peronosporales</taxon>
        <taxon>Peronosporaceae</taxon>
        <taxon>Phytophthora</taxon>
    </lineage>
</organism>
<dbReference type="Proteomes" id="UP000694044">
    <property type="component" value="Unassembled WGS sequence"/>
</dbReference>
<keyword evidence="6" id="KW-1185">Reference proteome</keyword>
<evidence type="ECO:0000256" key="4">
    <source>
        <dbReference type="SAM" id="SignalP"/>
    </source>
</evidence>
<name>A0A8T1VGS9_9STRA</name>
<reference evidence="5" key="1">
    <citation type="submission" date="2021-02" db="EMBL/GenBank/DDBJ databases">
        <authorList>
            <person name="Palmer J.M."/>
        </authorList>
    </citation>
    <scope>NUCLEOTIDE SEQUENCE</scope>
    <source>
        <strain evidence="5">SCRP734</strain>
    </source>
</reference>
<accession>A0A8T1VGS9</accession>
<dbReference type="InterPro" id="IPR050333">
    <property type="entry name" value="SLRP"/>
</dbReference>
<dbReference type="AlphaFoldDB" id="A0A8T1VGS9"/>
<dbReference type="GO" id="GO:0005615">
    <property type="term" value="C:extracellular space"/>
    <property type="evidence" value="ECO:0007669"/>
    <property type="project" value="TreeGrafter"/>
</dbReference>
<keyword evidence="3" id="KW-0812">Transmembrane</keyword>
<keyword evidence="2" id="KW-0677">Repeat</keyword>
<evidence type="ECO:0000256" key="1">
    <source>
        <dbReference type="ARBA" id="ARBA00022614"/>
    </source>
</evidence>
<dbReference type="PANTHER" id="PTHR45712">
    <property type="entry name" value="AGAP008170-PA"/>
    <property type="match status" value="1"/>
</dbReference>
<evidence type="ECO:0000256" key="2">
    <source>
        <dbReference type="ARBA" id="ARBA00022737"/>
    </source>
</evidence>